<evidence type="ECO:0000313" key="9">
    <source>
        <dbReference type="EMBL" id="MCL6684359.1"/>
    </source>
</evidence>
<comment type="caution">
    <text evidence="9">The sequence shown here is derived from an EMBL/GenBank/DDBJ whole genome shotgun (WGS) entry which is preliminary data.</text>
</comment>
<keyword evidence="4" id="KW-0460">Magnesium</keyword>
<keyword evidence="1" id="KW-0432">Leucine biosynthesis</keyword>
<feature type="domain" description="Isopropylmalate dehydrogenase-like" evidence="8">
    <location>
        <begin position="42"/>
        <end position="381"/>
    </location>
</feature>
<dbReference type="SMART" id="SM01329">
    <property type="entry name" value="Iso_dh"/>
    <property type="match status" value="1"/>
</dbReference>
<dbReference type="PANTHER" id="PTHR42979">
    <property type="entry name" value="3-ISOPROPYLMALATE DEHYDROGENASE"/>
    <property type="match status" value="1"/>
</dbReference>
<dbReference type="Proteomes" id="UP001165363">
    <property type="component" value="Unassembled WGS sequence"/>
</dbReference>
<evidence type="ECO:0000259" key="8">
    <source>
        <dbReference type="SMART" id="SM01329"/>
    </source>
</evidence>
<evidence type="ECO:0000313" key="10">
    <source>
        <dbReference type="Proteomes" id="UP001165363"/>
    </source>
</evidence>
<dbReference type="EMBL" id="JAMGBD010000002">
    <property type="protein sequence ID" value="MCL6684359.1"/>
    <property type="molecule type" value="Genomic_DNA"/>
</dbReference>
<protein>
    <submittedName>
        <fullName evidence="9">Isocitrate/isopropylmalate family dehydrogenase</fullName>
    </submittedName>
</protein>
<keyword evidence="3" id="KW-0479">Metal-binding</keyword>
<dbReference type="PANTHER" id="PTHR42979:SF1">
    <property type="entry name" value="3-ISOPROPYLMALATE DEHYDROGENASE"/>
    <property type="match status" value="1"/>
</dbReference>
<evidence type="ECO:0000256" key="1">
    <source>
        <dbReference type="ARBA" id="ARBA00022430"/>
    </source>
</evidence>
<dbReference type="Gene3D" id="3.40.718.10">
    <property type="entry name" value="Isopropylmalate Dehydrogenase"/>
    <property type="match status" value="1"/>
</dbReference>
<keyword evidence="5" id="KW-0560">Oxidoreductase</keyword>
<evidence type="ECO:0000256" key="4">
    <source>
        <dbReference type="ARBA" id="ARBA00022842"/>
    </source>
</evidence>
<sequence>MLKSLMNPVSDKFSRVTEASKPRLTETLHVPCAPWDPARVHHIGLFLGEGVGPEVVRVAASLLEVLSQATSRRFEIHEGGLIGLPAKELYGSSLSSEVIGFAEDIFDRGGALFCGPGGDRFVYEMRRQFDLYCKFTPIEPLIELREAGQVRPEVVASADIIAIREGMGGIYQGSWEEVDVEGDRVARHRFEYRESMVRRIVDVAIKLASSRRGRINVVLKPGGIPSISSMWRRIAQEMTQEAGTALAELEIDNAVFQLIANPGQFDVVLSPNMFGDVLADCAALLLASRGLSYSGNFNDRGNGVYQTGHGAARDIAGKDVANPIGQILSLGMMLRESFCWPEADAALRQAVRETLQQGKCTGDIAMPGHEVVGTAEFGQLVKANLERLLADAA</sequence>
<organism evidence="9 10">
    <name type="scientific">Sphingomonas alba</name>
    <dbReference type="NCBI Taxonomy" id="2908208"/>
    <lineage>
        <taxon>Bacteria</taxon>
        <taxon>Pseudomonadati</taxon>
        <taxon>Pseudomonadota</taxon>
        <taxon>Alphaproteobacteria</taxon>
        <taxon>Sphingomonadales</taxon>
        <taxon>Sphingomonadaceae</taxon>
        <taxon>Sphingomonas</taxon>
    </lineage>
</organism>
<keyword evidence="10" id="KW-1185">Reference proteome</keyword>
<dbReference type="InterPro" id="IPR024084">
    <property type="entry name" value="IsoPropMal-DH-like_dom"/>
</dbReference>
<evidence type="ECO:0000256" key="2">
    <source>
        <dbReference type="ARBA" id="ARBA00022605"/>
    </source>
</evidence>
<dbReference type="Pfam" id="PF00180">
    <property type="entry name" value="Iso_dh"/>
    <property type="match status" value="1"/>
</dbReference>
<accession>A0ABT0RPY1</accession>
<evidence type="ECO:0000256" key="6">
    <source>
        <dbReference type="ARBA" id="ARBA00023027"/>
    </source>
</evidence>
<dbReference type="SUPFAM" id="SSF53659">
    <property type="entry name" value="Isocitrate/Isopropylmalate dehydrogenase-like"/>
    <property type="match status" value="1"/>
</dbReference>
<dbReference type="InterPro" id="IPR004429">
    <property type="entry name" value="Isopropylmalate_DH"/>
</dbReference>
<gene>
    <name evidence="9" type="ORF">LZ536_10675</name>
</gene>
<evidence type="ECO:0000256" key="7">
    <source>
        <dbReference type="ARBA" id="ARBA00023304"/>
    </source>
</evidence>
<name>A0ABT0RPY1_9SPHN</name>
<dbReference type="RefSeq" id="WP_249848774.1">
    <property type="nucleotide sequence ID" value="NZ_JAMGBD010000002.1"/>
</dbReference>
<keyword evidence="2" id="KW-0028">Amino-acid biosynthesis</keyword>
<keyword evidence="7" id="KW-0100">Branched-chain amino acid biosynthesis</keyword>
<proteinExistence type="predicted"/>
<keyword evidence="6" id="KW-0520">NAD</keyword>
<evidence type="ECO:0000256" key="3">
    <source>
        <dbReference type="ARBA" id="ARBA00022723"/>
    </source>
</evidence>
<evidence type="ECO:0000256" key="5">
    <source>
        <dbReference type="ARBA" id="ARBA00023002"/>
    </source>
</evidence>
<reference evidence="9" key="1">
    <citation type="submission" date="2022-05" db="EMBL/GenBank/DDBJ databases">
        <authorList>
            <person name="Jo J.-H."/>
            <person name="Im W.-T."/>
        </authorList>
    </citation>
    <scope>NUCLEOTIDE SEQUENCE</scope>
    <source>
        <strain evidence="9">SE158</strain>
    </source>
</reference>